<keyword evidence="6" id="KW-0695">RNA-directed DNA polymerase</keyword>
<gene>
    <name evidence="8" type="ORF">PBS001_LOCUS121</name>
</gene>
<accession>A0ABN8CM14</accession>
<dbReference type="Pfam" id="PF17917">
    <property type="entry name" value="RT_RNaseH"/>
    <property type="match status" value="1"/>
</dbReference>
<dbReference type="InterPro" id="IPR041373">
    <property type="entry name" value="RT_RNaseH"/>
</dbReference>
<keyword evidence="4" id="KW-0255">Endonuclease</keyword>
<sequence length="209" mass="23977">MRLIKFRVYSLGKKVFSVYTDHASLGTAVKTPHLSQRMARWLSFFSEYNFVVLYKPGKNNILADALFRRPDYDPDATWAIIQVVPLTKTMIFVCAELGSMQWSRHLCCQFCLMPLSEVSLAKLTKRTGDNIKRYALDGPLLTYTMDAFDPPRVVTRFLRLVGSICRWHCAENLMIDYVDDKVATDESHAVNFLAKAYQAPTRCIPLRLP</sequence>
<proteinExistence type="predicted"/>
<evidence type="ECO:0000313" key="9">
    <source>
        <dbReference type="Proteomes" id="UP001158986"/>
    </source>
</evidence>
<dbReference type="PANTHER" id="PTHR34072">
    <property type="entry name" value="ENZYMATIC POLYPROTEIN-RELATED"/>
    <property type="match status" value="1"/>
</dbReference>
<feature type="domain" description="Reverse transcriptase RNase H-like" evidence="7">
    <location>
        <begin position="5"/>
        <end position="48"/>
    </location>
</feature>
<evidence type="ECO:0000259" key="7">
    <source>
        <dbReference type="Pfam" id="PF17917"/>
    </source>
</evidence>
<keyword evidence="3" id="KW-0540">Nuclease</keyword>
<keyword evidence="9" id="KW-1185">Reference proteome</keyword>
<evidence type="ECO:0000256" key="6">
    <source>
        <dbReference type="ARBA" id="ARBA00022918"/>
    </source>
</evidence>
<evidence type="ECO:0000256" key="2">
    <source>
        <dbReference type="ARBA" id="ARBA00022695"/>
    </source>
</evidence>
<evidence type="ECO:0000313" key="8">
    <source>
        <dbReference type="EMBL" id="CAH0513306.1"/>
    </source>
</evidence>
<protein>
    <recommendedName>
        <fullName evidence="7">Reverse transcriptase RNase H-like domain-containing protein</fullName>
    </recommendedName>
</protein>
<dbReference type="PANTHER" id="PTHR34072:SF56">
    <property type="entry name" value="REVERSE TRANSCRIPTASE_RETROTRANSPOSON-DERIVED PROTEIN RNASE H-LIKE DOMAIN-CONTAINING PROTEIN"/>
    <property type="match status" value="1"/>
</dbReference>
<dbReference type="Proteomes" id="UP001158986">
    <property type="component" value="Unassembled WGS sequence"/>
</dbReference>
<comment type="caution">
    <text evidence="8">The sequence shown here is derived from an EMBL/GenBank/DDBJ whole genome shotgun (WGS) entry which is preliminary data.</text>
</comment>
<dbReference type="InterPro" id="IPR043502">
    <property type="entry name" value="DNA/RNA_pol_sf"/>
</dbReference>
<organism evidence="8 9">
    <name type="scientific">Peronospora belbahrii</name>
    <dbReference type="NCBI Taxonomy" id="622444"/>
    <lineage>
        <taxon>Eukaryota</taxon>
        <taxon>Sar</taxon>
        <taxon>Stramenopiles</taxon>
        <taxon>Oomycota</taxon>
        <taxon>Peronosporomycetes</taxon>
        <taxon>Peronosporales</taxon>
        <taxon>Peronosporaceae</taxon>
        <taxon>Peronospora</taxon>
    </lineage>
</organism>
<evidence type="ECO:0000256" key="4">
    <source>
        <dbReference type="ARBA" id="ARBA00022759"/>
    </source>
</evidence>
<name>A0ABN8CM14_9STRA</name>
<keyword evidence="2" id="KW-0548">Nucleotidyltransferase</keyword>
<reference evidence="8 9" key="1">
    <citation type="submission" date="2021-11" db="EMBL/GenBank/DDBJ databases">
        <authorList>
            <person name="Islam A."/>
            <person name="Islam S."/>
            <person name="Flora M.S."/>
            <person name="Rahman M."/>
            <person name="Ziaur R.M."/>
            <person name="Epstein J.H."/>
            <person name="Hassan M."/>
            <person name="Klassen M."/>
            <person name="Woodard K."/>
            <person name="Webb A."/>
            <person name="Webby R.J."/>
            <person name="El Zowalaty M.E."/>
        </authorList>
    </citation>
    <scope>NUCLEOTIDE SEQUENCE [LARGE SCALE GENOMIC DNA]</scope>
    <source>
        <strain evidence="8">Pbs1</strain>
    </source>
</reference>
<keyword evidence="5" id="KW-0378">Hydrolase</keyword>
<evidence type="ECO:0000256" key="1">
    <source>
        <dbReference type="ARBA" id="ARBA00022679"/>
    </source>
</evidence>
<dbReference type="SUPFAM" id="SSF56672">
    <property type="entry name" value="DNA/RNA polymerases"/>
    <property type="match status" value="1"/>
</dbReference>
<dbReference type="EMBL" id="CAKLCB010000010">
    <property type="protein sequence ID" value="CAH0513306.1"/>
    <property type="molecule type" value="Genomic_DNA"/>
</dbReference>
<evidence type="ECO:0000256" key="5">
    <source>
        <dbReference type="ARBA" id="ARBA00022801"/>
    </source>
</evidence>
<evidence type="ECO:0000256" key="3">
    <source>
        <dbReference type="ARBA" id="ARBA00022722"/>
    </source>
</evidence>
<keyword evidence="1" id="KW-0808">Transferase</keyword>